<dbReference type="GO" id="GO:0046983">
    <property type="term" value="F:protein dimerization activity"/>
    <property type="evidence" value="ECO:0007669"/>
    <property type="project" value="InterPro"/>
</dbReference>
<feature type="transmembrane region" description="Helical" evidence="9">
    <location>
        <begin position="203"/>
        <end position="221"/>
    </location>
</feature>
<dbReference type="Pfam" id="PF07730">
    <property type="entry name" value="HisKA_3"/>
    <property type="match status" value="1"/>
</dbReference>
<evidence type="ECO:0000256" key="2">
    <source>
        <dbReference type="ARBA" id="ARBA00012438"/>
    </source>
</evidence>
<dbReference type="PANTHER" id="PTHR24421">
    <property type="entry name" value="NITRATE/NITRITE SENSOR PROTEIN NARX-RELATED"/>
    <property type="match status" value="1"/>
</dbReference>
<dbReference type="AlphaFoldDB" id="A0A7Y3RA12"/>
<dbReference type="Gene3D" id="3.30.565.10">
    <property type="entry name" value="Histidine kinase-like ATPase, C-terminal domain"/>
    <property type="match status" value="1"/>
</dbReference>
<evidence type="ECO:0000313" key="11">
    <source>
        <dbReference type="EMBL" id="NNT72201.1"/>
    </source>
</evidence>
<evidence type="ECO:0000313" key="12">
    <source>
        <dbReference type="Proteomes" id="UP000536509"/>
    </source>
</evidence>
<evidence type="ECO:0000256" key="3">
    <source>
        <dbReference type="ARBA" id="ARBA00022553"/>
    </source>
</evidence>
<feature type="transmembrane region" description="Helical" evidence="9">
    <location>
        <begin position="164"/>
        <end position="183"/>
    </location>
</feature>
<accession>A0A7Y3RA12</accession>
<feature type="transmembrane region" description="Helical" evidence="9">
    <location>
        <begin position="136"/>
        <end position="157"/>
    </location>
</feature>
<name>A0A7Y3RA12_9FLAO</name>
<dbReference type="InterPro" id="IPR050482">
    <property type="entry name" value="Sensor_HK_TwoCompSys"/>
</dbReference>
<evidence type="ECO:0000256" key="1">
    <source>
        <dbReference type="ARBA" id="ARBA00000085"/>
    </source>
</evidence>
<dbReference type="SUPFAM" id="SSF55874">
    <property type="entry name" value="ATPase domain of HSP90 chaperone/DNA topoisomerase II/histidine kinase"/>
    <property type="match status" value="1"/>
</dbReference>
<keyword evidence="3" id="KW-0597">Phosphoprotein</keyword>
<dbReference type="Gene3D" id="1.20.5.1930">
    <property type="match status" value="1"/>
</dbReference>
<proteinExistence type="predicted"/>
<evidence type="ECO:0000256" key="9">
    <source>
        <dbReference type="SAM" id="Phobius"/>
    </source>
</evidence>
<feature type="transmembrane region" description="Helical" evidence="9">
    <location>
        <begin position="79"/>
        <end position="97"/>
    </location>
</feature>
<protein>
    <recommendedName>
        <fullName evidence="2">histidine kinase</fullName>
        <ecNumber evidence="2">2.7.13.3</ecNumber>
    </recommendedName>
</protein>
<keyword evidence="8" id="KW-0902">Two-component regulatory system</keyword>
<dbReference type="Proteomes" id="UP000536509">
    <property type="component" value="Unassembled WGS sequence"/>
</dbReference>
<sequence>MLKNDIFFIQLCFYTIGFLSLAGVITTFLNTYFSSRIYKFYGLYLSVIIAFVAIVYIKNTGDFPKKSNERLLLNLTVDILQVLSHFFFCGFVYFAMVMEDIKFKKLKNIYKTFLYFTVIYLIIVAAFPKFVSRDFVYFLITRIIILVLSVLFYYHLFKNLDRTFFRYLFAAVSFVFISGFLALWDSFSSSGYSKYTGFDYLCYGYFLENLCFVGALIHKYFSIEKEKEITAVAHKQELFTTQKEIQQETIEHIGREIHDNIGQKLTLASLYTQQLEFENKAPQVNNTIENISLIINESIAELRELSKSLIDNAIDVNTISQLIEKECEKIKALKKCNVIYSSNGFSANLKYQEKSILIRIVQEFINNSIKHSKCQNIFVELLSKDNNIVLSLKDDGIGFSPETVQIGQGITNIKKRTALIGGKMELKSGTDNGTQLIIRL</sequence>
<dbReference type="InterPro" id="IPR011712">
    <property type="entry name" value="Sig_transdc_His_kin_sub3_dim/P"/>
</dbReference>
<gene>
    <name evidence="11" type="ORF">HKT18_08255</name>
</gene>
<dbReference type="CDD" id="cd16917">
    <property type="entry name" value="HATPase_UhpB-NarQ-NarX-like"/>
    <property type="match status" value="1"/>
</dbReference>
<dbReference type="PANTHER" id="PTHR24421:SF10">
    <property type="entry name" value="NITRATE_NITRITE SENSOR PROTEIN NARQ"/>
    <property type="match status" value="1"/>
</dbReference>
<dbReference type="InterPro" id="IPR005467">
    <property type="entry name" value="His_kinase_dom"/>
</dbReference>
<dbReference type="RefSeq" id="WP_171222385.1">
    <property type="nucleotide sequence ID" value="NZ_CP121446.1"/>
</dbReference>
<feature type="transmembrane region" description="Helical" evidence="9">
    <location>
        <begin position="6"/>
        <end position="29"/>
    </location>
</feature>
<evidence type="ECO:0000259" key="10">
    <source>
        <dbReference type="PROSITE" id="PS50109"/>
    </source>
</evidence>
<feature type="domain" description="Histidine kinase" evidence="10">
    <location>
        <begin position="252"/>
        <end position="440"/>
    </location>
</feature>
<keyword evidence="9" id="KW-0812">Transmembrane</keyword>
<keyword evidence="5" id="KW-0547">Nucleotide-binding</keyword>
<keyword evidence="12" id="KW-1185">Reference proteome</keyword>
<dbReference type="InterPro" id="IPR003594">
    <property type="entry name" value="HATPase_dom"/>
</dbReference>
<dbReference type="EC" id="2.7.13.3" evidence="2"/>
<keyword evidence="9" id="KW-1133">Transmembrane helix</keyword>
<evidence type="ECO:0000256" key="5">
    <source>
        <dbReference type="ARBA" id="ARBA00022741"/>
    </source>
</evidence>
<dbReference type="Pfam" id="PF02518">
    <property type="entry name" value="HATPase_c"/>
    <property type="match status" value="1"/>
</dbReference>
<dbReference type="GO" id="GO:0005524">
    <property type="term" value="F:ATP binding"/>
    <property type="evidence" value="ECO:0007669"/>
    <property type="project" value="UniProtKB-KW"/>
</dbReference>
<feature type="transmembrane region" description="Helical" evidence="9">
    <location>
        <begin position="41"/>
        <end position="59"/>
    </location>
</feature>
<feature type="transmembrane region" description="Helical" evidence="9">
    <location>
        <begin position="109"/>
        <end position="130"/>
    </location>
</feature>
<evidence type="ECO:0000256" key="4">
    <source>
        <dbReference type="ARBA" id="ARBA00022679"/>
    </source>
</evidence>
<keyword evidence="4" id="KW-0808">Transferase</keyword>
<keyword evidence="9" id="KW-0472">Membrane</keyword>
<dbReference type="PROSITE" id="PS50109">
    <property type="entry name" value="HIS_KIN"/>
    <property type="match status" value="1"/>
</dbReference>
<keyword evidence="6" id="KW-0418">Kinase</keyword>
<comment type="catalytic activity">
    <reaction evidence="1">
        <text>ATP + protein L-histidine = ADP + protein N-phospho-L-histidine.</text>
        <dbReference type="EC" id="2.7.13.3"/>
    </reaction>
</comment>
<dbReference type="EMBL" id="JABEVX010000004">
    <property type="protein sequence ID" value="NNT72201.1"/>
    <property type="molecule type" value="Genomic_DNA"/>
</dbReference>
<evidence type="ECO:0000256" key="6">
    <source>
        <dbReference type="ARBA" id="ARBA00022777"/>
    </source>
</evidence>
<reference evidence="11 12" key="1">
    <citation type="submission" date="2020-05" db="EMBL/GenBank/DDBJ databases">
        <title>Draft genome of Flavobacterium sp. IMCC34852.</title>
        <authorList>
            <person name="Song J."/>
            <person name="Cho J.-C."/>
        </authorList>
    </citation>
    <scope>NUCLEOTIDE SEQUENCE [LARGE SCALE GENOMIC DNA]</scope>
    <source>
        <strain evidence="11 12">IMCC34852</strain>
    </source>
</reference>
<dbReference type="InterPro" id="IPR036890">
    <property type="entry name" value="HATPase_C_sf"/>
</dbReference>
<organism evidence="11 12">
    <name type="scientific">Flavobacterium rivulicola</name>
    <dbReference type="NCBI Taxonomy" id="2732161"/>
    <lineage>
        <taxon>Bacteria</taxon>
        <taxon>Pseudomonadati</taxon>
        <taxon>Bacteroidota</taxon>
        <taxon>Flavobacteriia</taxon>
        <taxon>Flavobacteriales</taxon>
        <taxon>Flavobacteriaceae</taxon>
        <taxon>Flavobacterium</taxon>
    </lineage>
</organism>
<keyword evidence="7" id="KW-0067">ATP-binding</keyword>
<comment type="caution">
    <text evidence="11">The sequence shown here is derived from an EMBL/GenBank/DDBJ whole genome shotgun (WGS) entry which is preliminary data.</text>
</comment>
<dbReference type="GO" id="GO:0016020">
    <property type="term" value="C:membrane"/>
    <property type="evidence" value="ECO:0007669"/>
    <property type="project" value="InterPro"/>
</dbReference>
<dbReference type="GO" id="GO:0000155">
    <property type="term" value="F:phosphorelay sensor kinase activity"/>
    <property type="evidence" value="ECO:0007669"/>
    <property type="project" value="InterPro"/>
</dbReference>
<evidence type="ECO:0000256" key="7">
    <source>
        <dbReference type="ARBA" id="ARBA00022840"/>
    </source>
</evidence>
<evidence type="ECO:0000256" key="8">
    <source>
        <dbReference type="ARBA" id="ARBA00023012"/>
    </source>
</evidence>